<dbReference type="Pfam" id="PF13403">
    <property type="entry name" value="Hint_2"/>
    <property type="match status" value="1"/>
</dbReference>
<protein>
    <submittedName>
        <fullName evidence="2">Putative Hemolysin-type calcium-binding region</fullName>
    </submittedName>
</protein>
<dbReference type="PROSITE" id="PS50817">
    <property type="entry name" value="INTEIN_N_TER"/>
    <property type="match status" value="1"/>
</dbReference>
<dbReference type="CDD" id="cd00081">
    <property type="entry name" value="Hint"/>
    <property type="match status" value="1"/>
</dbReference>
<dbReference type="AlphaFoldDB" id="A0A1M4N113"/>
<dbReference type="InterPro" id="IPR036844">
    <property type="entry name" value="Hint_dom_sf"/>
</dbReference>
<dbReference type="RefSeq" id="WP_072706345.1">
    <property type="nucleotide sequence ID" value="NZ_FMJB01000047.1"/>
</dbReference>
<evidence type="ECO:0000259" key="1">
    <source>
        <dbReference type="Pfam" id="PF13403"/>
    </source>
</evidence>
<dbReference type="EMBL" id="FMJB01000047">
    <property type="protein sequence ID" value="SCM67708.1"/>
    <property type="molecule type" value="Genomic_DNA"/>
</dbReference>
<organism evidence="2 3">
    <name type="scientific">Donghicola eburneus</name>
    <dbReference type="NCBI Taxonomy" id="393278"/>
    <lineage>
        <taxon>Bacteria</taxon>
        <taxon>Pseudomonadati</taxon>
        <taxon>Pseudomonadota</taxon>
        <taxon>Alphaproteobacteria</taxon>
        <taxon>Rhodobacterales</taxon>
        <taxon>Roseobacteraceae</taxon>
        <taxon>Donghicola</taxon>
    </lineage>
</organism>
<dbReference type="InterPro" id="IPR006141">
    <property type="entry name" value="Intein_N"/>
</dbReference>
<name>A0A1M4N113_9RHOB</name>
<dbReference type="Gene3D" id="2.170.16.10">
    <property type="entry name" value="Hedgehog/Intein (Hint) domain"/>
    <property type="match status" value="1"/>
</dbReference>
<keyword evidence="3" id="KW-1185">Reference proteome</keyword>
<dbReference type="InterPro" id="IPR028992">
    <property type="entry name" value="Hedgehog/Intein_dom"/>
</dbReference>
<evidence type="ECO:0000313" key="3">
    <source>
        <dbReference type="Proteomes" id="UP000184085"/>
    </source>
</evidence>
<dbReference type="Proteomes" id="UP000184085">
    <property type="component" value="Unassembled WGS sequence"/>
</dbReference>
<reference evidence="3" key="1">
    <citation type="submission" date="2016-09" db="EMBL/GenBank/DDBJ databases">
        <authorList>
            <person name="Wibberg D."/>
        </authorList>
    </citation>
    <scope>NUCLEOTIDE SEQUENCE [LARGE SCALE GENOMIC DNA]</scope>
</reference>
<feature type="domain" description="Hedgehog/Intein (Hint)" evidence="1">
    <location>
        <begin position="167"/>
        <end position="305"/>
    </location>
</feature>
<proteinExistence type="predicted"/>
<evidence type="ECO:0000313" key="2">
    <source>
        <dbReference type="EMBL" id="SCM67708.1"/>
    </source>
</evidence>
<dbReference type="GO" id="GO:0016539">
    <property type="term" value="P:intein-mediated protein splicing"/>
    <property type="evidence" value="ECO:0007669"/>
    <property type="project" value="InterPro"/>
</dbReference>
<dbReference type="SUPFAM" id="SSF51294">
    <property type="entry name" value="Hedgehog/intein (Hint) domain"/>
    <property type="match status" value="1"/>
</dbReference>
<sequence length="368" mass="40890">MATTFNVLFLGNLVDLDTNEGNYVAENADALVGMTFGSQDAPIQDSYYEFSKVSNQNGYYRTDNSGRGDTYDDFRVTAQDGTSYVLEMDSTVVYNATLTYMNGETAQITAVVFQDRYGNTFLAPEYSENQDQTYLEYRGIRMVTLDSLENDSSLGLNEDRQTFEFVTCFTKGTMILTSNGERPIEDLRPGDMIWTMDDGLQPLRWIGSKDVDGTGDLAPIEFAAGSLGSERVLKVSPNHRMYLFGASLALHLGEEEGLAMAKHMVNGADVRVAPQAKVTYMHMMFDRHQIVLANGVLAESFHPGDYAMTCLTDEARIEVLSLFPELVDRPAAYGTTARFVMKRHEVAAILRDVVATTPWKPSEFALAS</sequence>
<accession>A0A1M4N113</accession>
<gene>
    <name evidence="2" type="ORF">KARMA_1912</name>
</gene>